<dbReference type="GO" id="GO:0007059">
    <property type="term" value="P:chromosome segregation"/>
    <property type="evidence" value="ECO:0007669"/>
    <property type="project" value="UniProtKB-KW"/>
</dbReference>
<dbReference type="InterPro" id="IPR013762">
    <property type="entry name" value="Integrase-like_cat_sf"/>
</dbReference>
<accession>A0A0J1CII7</accession>
<protein>
    <submittedName>
        <fullName evidence="5">Integrase</fullName>
    </submittedName>
</protein>
<feature type="domain" description="Tyr recombinase" evidence="4">
    <location>
        <begin position="2"/>
        <end position="219"/>
    </location>
</feature>
<dbReference type="Gene3D" id="1.10.443.10">
    <property type="entry name" value="Intergrase catalytic core"/>
    <property type="match status" value="1"/>
</dbReference>
<dbReference type="SUPFAM" id="SSF56349">
    <property type="entry name" value="DNA breaking-rejoining enzymes"/>
    <property type="match status" value="1"/>
</dbReference>
<dbReference type="PROSITE" id="PS51898">
    <property type="entry name" value="TYR_RECOMBINASE"/>
    <property type="match status" value="1"/>
</dbReference>
<sequence>MKRAHALSPSEVRHLLRVTEATSRYPERDAVILLLGLSCAMRISEIAQVTVADFYFSSGELRREISLRAAITKGCRQRCIFPSSPKLIAALHRYVAFRGERDIGTAFGRTEYHGLNRHLPLILSRKGYPYALSLKRREDAQGKWTDYWAADSLQAYVTGLYRAAGTNGTSHSGRRIFATKALANGASIEQVQFLLGHEDIDQASRYIDVSDADASRAFSEVI</sequence>
<dbReference type="InterPro" id="IPR050090">
    <property type="entry name" value="Tyrosine_recombinase_XerCD"/>
</dbReference>
<keyword evidence="3" id="KW-0233">DNA recombination</keyword>
<reference evidence="5 6" key="1">
    <citation type="journal article" date="2015" name="Genome Announc.">
        <title>Draft Genome Sequence of Burkholderia sp. Strain PML1(12), an Ectomycorrhizosphere-Inhabiting Bacterium with Effective Mineral-Weathering Ability.</title>
        <authorList>
            <person name="Uroz S."/>
            <person name="Oger P."/>
        </authorList>
    </citation>
    <scope>NUCLEOTIDE SEQUENCE [LARGE SCALE GENOMIC DNA]</scope>
    <source>
        <strain evidence="6">PML1(12)</strain>
    </source>
</reference>
<evidence type="ECO:0000256" key="3">
    <source>
        <dbReference type="ARBA" id="ARBA00023172"/>
    </source>
</evidence>
<dbReference type="PATRIC" id="fig|908627.4.peg.9253"/>
<evidence type="ECO:0000313" key="5">
    <source>
        <dbReference type="EMBL" id="KLU20535.1"/>
    </source>
</evidence>
<evidence type="ECO:0000256" key="2">
    <source>
        <dbReference type="ARBA" id="ARBA00022908"/>
    </source>
</evidence>
<gene>
    <name evidence="5" type="ORF">EOS_41180</name>
</gene>
<evidence type="ECO:0000313" key="6">
    <source>
        <dbReference type="Proteomes" id="UP000035963"/>
    </source>
</evidence>
<dbReference type="GO" id="GO:0003677">
    <property type="term" value="F:DNA binding"/>
    <property type="evidence" value="ECO:0007669"/>
    <property type="project" value="InterPro"/>
</dbReference>
<dbReference type="Proteomes" id="UP000035963">
    <property type="component" value="Unassembled WGS sequence"/>
</dbReference>
<evidence type="ECO:0000259" key="4">
    <source>
        <dbReference type="PROSITE" id="PS51898"/>
    </source>
</evidence>
<proteinExistence type="predicted"/>
<dbReference type="GO" id="GO:0015074">
    <property type="term" value="P:DNA integration"/>
    <property type="evidence" value="ECO:0007669"/>
    <property type="project" value="UniProtKB-KW"/>
</dbReference>
<dbReference type="GO" id="GO:0006310">
    <property type="term" value="P:DNA recombination"/>
    <property type="evidence" value="ECO:0007669"/>
    <property type="project" value="UniProtKB-KW"/>
</dbReference>
<dbReference type="PANTHER" id="PTHR30349:SF81">
    <property type="entry name" value="TYROSINE RECOMBINASE XERC"/>
    <property type="match status" value="1"/>
</dbReference>
<organism evidence="5 6">
    <name type="scientific">Caballeronia mineralivorans PML1(12)</name>
    <dbReference type="NCBI Taxonomy" id="908627"/>
    <lineage>
        <taxon>Bacteria</taxon>
        <taxon>Pseudomonadati</taxon>
        <taxon>Pseudomonadota</taxon>
        <taxon>Betaproteobacteria</taxon>
        <taxon>Burkholderiales</taxon>
        <taxon>Burkholderiaceae</taxon>
        <taxon>Caballeronia</taxon>
    </lineage>
</organism>
<dbReference type="OrthoDB" id="305957at2"/>
<dbReference type="InterPro" id="IPR011010">
    <property type="entry name" value="DNA_brk_join_enz"/>
</dbReference>
<name>A0A0J1CII7_9BURK</name>
<dbReference type="PANTHER" id="PTHR30349">
    <property type="entry name" value="PHAGE INTEGRASE-RELATED"/>
    <property type="match status" value="1"/>
</dbReference>
<dbReference type="Pfam" id="PF00589">
    <property type="entry name" value="Phage_integrase"/>
    <property type="match status" value="1"/>
</dbReference>
<dbReference type="AlphaFoldDB" id="A0A0J1CII7"/>
<keyword evidence="6" id="KW-1185">Reference proteome</keyword>
<dbReference type="InterPro" id="IPR002104">
    <property type="entry name" value="Integrase_catalytic"/>
</dbReference>
<comment type="caution">
    <text evidence="5">The sequence shown here is derived from an EMBL/GenBank/DDBJ whole genome shotgun (WGS) entry which is preliminary data.</text>
</comment>
<keyword evidence="1" id="KW-0159">Chromosome partition</keyword>
<dbReference type="EMBL" id="AEJF01000251">
    <property type="protein sequence ID" value="KLU20535.1"/>
    <property type="molecule type" value="Genomic_DNA"/>
</dbReference>
<keyword evidence="2" id="KW-0229">DNA integration</keyword>
<evidence type="ECO:0000256" key="1">
    <source>
        <dbReference type="ARBA" id="ARBA00022829"/>
    </source>
</evidence>
<dbReference type="CDD" id="cd00397">
    <property type="entry name" value="DNA_BRE_C"/>
    <property type="match status" value="1"/>
</dbReference>